<dbReference type="PANTHER" id="PTHR22916:SF51">
    <property type="entry name" value="GLYCOSYLTRANSFERASE EPSH-RELATED"/>
    <property type="match status" value="1"/>
</dbReference>
<dbReference type="RefSeq" id="WP_221919995.1">
    <property type="nucleotide sequence ID" value="NZ_CP173660.1"/>
</dbReference>
<dbReference type="SUPFAM" id="SSF53448">
    <property type="entry name" value="Nucleotide-diphospho-sugar transferases"/>
    <property type="match status" value="1"/>
</dbReference>
<dbReference type="InterPro" id="IPR029044">
    <property type="entry name" value="Nucleotide-diphossugar_trans"/>
</dbReference>
<evidence type="ECO:0000256" key="2">
    <source>
        <dbReference type="ARBA" id="ARBA00022679"/>
    </source>
</evidence>
<keyword evidence="2" id="KW-0808">Transferase</keyword>
<evidence type="ECO:0000256" key="1">
    <source>
        <dbReference type="ARBA" id="ARBA00022676"/>
    </source>
</evidence>
<accession>A0ABS7L8C6</accession>
<protein>
    <submittedName>
        <fullName evidence="4">Glycosyltransferase</fullName>
    </submittedName>
</protein>
<dbReference type="Pfam" id="PF00535">
    <property type="entry name" value="Glycos_transf_2"/>
    <property type="match status" value="1"/>
</dbReference>
<evidence type="ECO:0000313" key="4">
    <source>
        <dbReference type="EMBL" id="MBY0759330.1"/>
    </source>
</evidence>
<organism evidence="4 5">
    <name type="scientific">Sellimonas caecigallum</name>
    <dbReference type="NCBI Taxonomy" id="2592333"/>
    <lineage>
        <taxon>Bacteria</taxon>
        <taxon>Bacillati</taxon>
        <taxon>Bacillota</taxon>
        <taxon>Clostridia</taxon>
        <taxon>Lachnospirales</taxon>
        <taxon>Lachnospiraceae</taxon>
        <taxon>Sellimonas</taxon>
    </lineage>
</organism>
<gene>
    <name evidence="4" type="ORF">FLB61_09580</name>
</gene>
<dbReference type="PANTHER" id="PTHR22916">
    <property type="entry name" value="GLYCOSYLTRANSFERASE"/>
    <property type="match status" value="1"/>
</dbReference>
<reference evidence="4 5" key="1">
    <citation type="journal article" date="2020" name="New Microbes New Infect">
        <title>Sellimonas caecigallum sp. nov., description and genome sequence of a new member of the Sellimonas genus isolated from the cecum of feral chicken.</title>
        <authorList>
            <person name="Wongkuna S."/>
            <person name="Ghimire S."/>
            <person name="Antony L."/>
            <person name="Chankhamhaengdecha S."/>
            <person name="Janvilisri T."/>
            <person name="Scaria J."/>
        </authorList>
    </citation>
    <scope>NUCLEOTIDE SEQUENCE [LARGE SCALE GENOMIC DNA]</scope>
    <source>
        <strain evidence="4 5">SW451</strain>
    </source>
</reference>
<dbReference type="Proteomes" id="UP000779049">
    <property type="component" value="Unassembled WGS sequence"/>
</dbReference>
<proteinExistence type="predicted"/>
<keyword evidence="5" id="KW-1185">Reference proteome</keyword>
<dbReference type="Gene3D" id="3.90.550.10">
    <property type="entry name" value="Spore Coat Polysaccharide Biosynthesis Protein SpsA, Chain A"/>
    <property type="match status" value="1"/>
</dbReference>
<evidence type="ECO:0000313" key="5">
    <source>
        <dbReference type="Proteomes" id="UP000779049"/>
    </source>
</evidence>
<dbReference type="InterPro" id="IPR001173">
    <property type="entry name" value="Glyco_trans_2-like"/>
</dbReference>
<comment type="caution">
    <text evidence="4">The sequence shown here is derived from an EMBL/GenBank/DDBJ whole genome shotgun (WGS) entry which is preliminary data.</text>
</comment>
<dbReference type="EMBL" id="VIRV01000014">
    <property type="protein sequence ID" value="MBY0759330.1"/>
    <property type="molecule type" value="Genomic_DNA"/>
</dbReference>
<feature type="domain" description="Glycosyltransferase 2-like" evidence="3">
    <location>
        <begin position="5"/>
        <end position="167"/>
    </location>
</feature>
<name>A0ABS7L8C6_9FIRM</name>
<evidence type="ECO:0000259" key="3">
    <source>
        <dbReference type="Pfam" id="PF00535"/>
    </source>
</evidence>
<keyword evidence="1" id="KW-0328">Glycosyltransferase</keyword>
<dbReference type="CDD" id="cd00761">
    <property type="entry name" value="Glyco_tranf_GTA_type"/>
    <property type="match status" value="1"/>
</dbReference>
<sequence>MDLISVIVTCYNGEKYIKDCLESICRQTYKNLQIIIVDDGSQDKSWSIIQQYASKDTRITAISKKNGGVSSARNCGLKCARGKYISFIDGDDTIEPDMYEFLMQYIMRYKVSIVHCAYNRVEQDRTIPVNGTGKIYVQNREEALKCVILGEIFVGSLCNKLFNRELFNGIYFDESLKINEDILVAYYLFNKAEKSVYIDVPKYNYIIHKSSACNTESVIKKGKDTVKVAGIIYNDCLNTPMESWARERLVNMLIFQYRTTSKYSRESKKKIKNISGDIWKMYRAGTNWSQRIKINVYLLHYVPFLYKILYQVNDKLRKPNWDV</sequence>